<dbReference type="RefSeq" id="WP_211356713.1">
    <property type="nucleotide sequence ID" value="NZ_VNHU01000006.1"/>
</dbReference>
<organism evidence="1 2">
    <name type="scientific">Aquimarina intermedia</name>
    <dbReference type="NCBI Taxonomy" id="350814"/>
    <lineage>
        <taxon>Bacteria</taxon>
        <taxon>Pseudomonadati</taxon>
        <taxon>Bacteroidota</taxon>
        <taxon>Flavobacteriia</taxon>
        <taxon>Flavobacteriales</taxon>
        <taxon>Flavobacteriaceae</taxon>
        <taxon>Aquimarina</taxon>
    </lineage>
</organism>
<keyword evidence="2" id="KW-1185">Reference proteome</keyword>
<protein>
    <recommendedName>
        <fullName evidence="3">Outer membrane protein with beta-barrel domain</fullName>
    </recommendedName>
</protein>
<dbReference type="SUPFAM" id="SSF56925">
    <property type="entry name" value="OMPA-like"/>
    <property type="match status" value="1"/>
</dbReference>
<evidence type="ECO:0000313" key="2">
    <source>
        <dbReference type="Proteomes" id="UP000324376"/>
    </source>
</evidence>
<reference evidence="1 2" key="1">
    <citation type="submission" date="2019-07" db="EMBL/GenBank/DDBJ databases">
        <title>Genomic Encyclopedia of Archaeal and Bacterial Type Strains, Phase II (KMG-II): from individual species to whole genera.</title>
        <authorList>
            <person name="Goeker M."/>
        </authorList>
    </citation>
    <scope>NUCLEOTIDE SEQUENCE [LARGE SCALE GENOMIC DNA]</scope>
    <source>
        <strain evidence="1 2">DSM 17527</strain>
    </source>
</reference>
<accession>A0A5S5C3B7</accession>
<comment type="caution">
    <text evidence="1">The sequence shown here is derived from an EMBL/GenBank/DDBJ whole genome shotgun (WGS) entry which is preliminary data.</text>
</comment>
<dbReference type="AlphaFoldDB" id="A0A5S5C3B7"/>
<evidence type="ECO:0000313" key="1">
    <source>
        <dbReference type="EMBL" id="TYP72972.1"/>
    </source>
</evidence>
<dbReference type="Proteomes" id="UP000324376">
    <property type="component" value="Unassembled WGS sequence"/>
</dbReference>
<dbReference type="InterPro" id="IPR011250">
    <property type="entry name" value="OMP/PagP_B-barrel"/>
</dbReference>
<evidence type="ECO:0008006" key="3">
    <source>
        <dbReference type="Google" id="ProtNLM"/>
    </source>
</evidence>
<dbReference type="EMBL" id="VNHU01000006">
    <property type="protein sequence ID" value="TYP72972.1"/>
    <property type="molecule type" value="Genomic_DNA"/>
</dbReference>
<sequence>MKNHLLFLFVSILSINCYSQISFEKGYYINNSGQKFDCLIKNSDWKNNPDTFDYKISEESKIETGRLGLVKEFGIYGVSKYSREVVQIDRSSDKLINLSYDKNPSFNEEQLFLKILVEGKANLYLYENGSFRKYFYNIDNSKVEQLIYKKYKVSRDQVGSNNRFRQQLWNNLKCSTITINKVENLKYNKKELIKFFVQYNECINPDFRNYIEKHKKNHFNLTLRPRLSNSSLTIQNSSTNSSARNTDTDFGNKLGFGFGIEAEFILPFNKNKWAISIEPTYRSFKAEKTTDVNNLSGGKLISEVDYKFIEIPISLRHYFFISNNSKVFVNASYIFDIDSNSSLEYKRSDGSKLNSLDVKGRDNLALGIGYNLNNKYVLEIRYQTSREILDNYVFWTSDYKTLSIIFGYSIF</sequence>
<name>A0A5S5C3B7_9FLAO</name>
<proteinExistence type="predicted"/>
<gene>
    <name evidence="1" type="ORF">BD809_106227</name>
</gene>